<evidence type="ECO:0000256" key="2">
    <source>
        <dbReference type="SAM" id="SignalP"/>
    </source>
</evidence>
<dbReference type="PROSITE" id="PS51782">
    <property type="entry name" value="LYSM"/>
    <property type="match status" value="1"/>
</dbReference>
<dbReference type="InterPro" id="IPR050570">
    <property type="entry name" value="Cell_wall_metabolism_enzyme"/>
</dbReference>
<evidence type="ECO:0000259" key="3">
    <source>
        <dbReference type="PROSITE" id="PS51782"/>
    </source>
</evidence>
<evidence type="ECO:0000256" key="1">
    <source>
        <dbReference type="SAM" id="MobiDB-lite"/>
    </source>
</evidence>
<dbReference type="AlphaFoldDB" id="A0A975EQS5"/>
<feature type="region of interest" description="Disordered" evidence="1">
    <location>
        <begin position="219"/>
        <end position="287"/>
    </location>
</feature>
<evidence type="ECO:0000313" key="4">
    <source>
        <dbReference type="EMBL" id="QTN35481.1"/>
    </source>
</evidence>
<evidence type="ECO:0000313" key="5">
    <source>
        <dbReference type="Proteomes" id="UP000665026"/>
    </source>
</evidence>
<reference evidence="4" key="1">
    <citation type="submission" date="2020-07" db="EMBL/GenBank/DDBJ databases">
        <title>Genome sequences of bacteria associated with the marine, planktonic diatom Thalassiosira profunda strain ECT2AJA-044.</title>
        <authorList>
            <person name="Gargas C.B."/>
            <person name="Roberts W.R."/>
            <person name="Alverson A.J."/>
        </authorList>
    </citation>
    <scope>NUCLEOTIDE SEQUENCE</scope>
    <source>
        <strain evidence="4">ECT2AJA-044</strain>
    </source>
</reference>
<dbReference type="GO" id="GO:0004222">
    <property type="term" value="F:metalloendopeptidase activity"/>
    <property type="evidence" value="ECO:0007669"/>
    <property type="project" value="TreeGrafter"/>
</dbReference>
<keyword evidence="2" id="KW-0732">Signal</keyword>
<dbReference type="Pfam" id="PF01476">
    <property type="entry name" value="LysM"/>
    <property type="match status" value="2"/>
</dbReference>
<dbReference type="SMART" id="SM00257">
    <property type="entry name" value="LysM"/>
    <property type="match status" value="2"/>
</dbReference>
<dbReference type="KEGG" id="cact:HZ995_13495"/>
<dbReference type="RefSeq" id="WP_209356185.1">
    <property type="nucleotide sequence ID" value="NZ_CP060010.1"/>
</dbReference>
<dbReference type="InterPro" id="IPR018392">
    <property type="entry name" value="LysM"/>
</dbReference>
<dbReference type="Gene3D" id="2.70.70.10">
    <property type="entry name" value="Glucose Permease (Domain IIA)"/>
    <property type="match status" value="1"/>
</dbReference>
<name>A0A975EQS5_9RHOB</name>
<dbReference type="CDD" id="cd00118">
    <property type="entry name" value="LysM"/>
    <property type="match status" value="1"/>
</dbReference>
<dbReference type="PANTHER" id="PTHR21666:SF270">
    <property type="entry name" value="MUREIN HYDROLASE ACTIVATOR ENVC"/>
    <property type="match status" value="1"/>
</dbReference>
<dbReference type="PANTHER" id="PTHR21666">
    <property type="entry name" value="PEPTIDASE-RELATED"/>
    <property type="match status" value="1"/>
</dbReference>
<feature type="compositionally biased region" description="Polar residues" evidence="1">
    <location>
        <begin position="275"/>
        <end position="285"/>
    </location>
</feature>
<dbReference type="InterPro" id="IPR036779">
    <property type="entry name" value="LysM_dom_sf"/>
</dbReference>
<feature type="domain" description="LysM" evidence="3">
    <location>
        <begin position="174"/>
        <end position="218"/>
    </location>
</feature>
<organism evidence="4 5">
    <name type="scientific">Cognatishimia activa</name>
    <dbReference type="NCBI Taxonomy" id="1715691"/>
    <lineage>
        <taxon>Bacteria</taxon>
        <taxon>Pseudomonadati</taxon>
        <taxon>Pseudomonadota</taxon>
        <taxon>Alphaproteobacteria</taxon>
        <taxon>Rhodobacterales</taxon>
        <taxon>Paracoccaceae</taxon>
        <taxon>Cognatishimia</taxon>
    </lineage>
</organism>
<dbReference type="Proteomes" id="UP000665026">
    <property type="component" value="Chromosome"/>
</dbReference>
<sequence>MAVARRRVSSILMAVSVTALLAGCEDGLDFDLRGSLGSGLDTTSAALGVTADRPDTDNRGIISYPNYQVAVARRGDTVRDVANRVGIPAEELADHNSLATHDRLRPGEVLLLPDRVAEPSSQTGGTGQVLPPSNVDISSLAGNAINNAGIQTEELEAAPTPTRPSDVQIGYEPIRHTVKRGETAFSIARLYNVSVRALSEWNGLSNDFTIRERQILLIPPAQPGAPATSTRPQPRDETVSQPGQGSSTPTPPSASKPLPKDTSSQQVSKPAAPKLQQTTTSSAQMSYPVDGRIIRTFKKGKNNGIDISADAGSPVKAAASGSVAAITTDADDVTIVVIRHADNVMTVYYNVADVSVSKGAKVSRNQSIAKVPSEKNFVHFEVRKGFDIVDPMPFLE</sequence>
<feature type="chain" id="PRO_5037700464" evidence="2">
    <location>
        <begin position="22"/>
        <end position="396"/>
    </location>
</feature>
<dbReference type="InterPro" id="IPR011055">
    <property type="entry name" value="Dup_hybrid_motif"/>
</dbReference>
<dbReference type="EMBL" id="CP060010">
    <property type="protein sequence ID" value="QTN35481.1"/>
    <property type="molecule type" value="Genomic_DNA"/>
</dbReference>
<dbReference type="CDD" id="cd12797">
    <property type="entry name" value="M23_peptidase"/>
    <property type="match status" value="1"/>
</dbReference>
<dbReference type="SUPFAM" id="SSF54106">
    <property type="entry name" value="LysM domain"/>
    <property type="match status" value="1"/>
</dbReference>
<dbReference type="InterPro" id="IPR016047">
    <property type="entry name" value="M23ase_b-sheet_dom"/>
</dbReference>
<dbReference type="PROSITE" id="PS51257">
    <property type="entry name" value="PROKAR_LIPOPROTEIN"/>
    <property type="match status" value="1"/>
</dbReference>
<dbReference type="Pfam" id="PF01551">
    <property type="entry name" value="Peptidase_M23"/>
    <property type="match status" value="1"/>
</dbReference>
<accession>A0A975EQS5</accession>
<gene>
    <name evidence="4" type="ORF">HZ995_13495</name>
</gene>
<proteinExistence type="predicted"/>
<protein>
    <submittedName>
        <fullName evidence="4">LysM peptidoglycan-binding domain-containing protein</fullName>
    </submittedName>
</protein>
<dbReference type="Gene3D" id="3.10.350.10">
    <property type="entry name" value="LysM domain"/>
    <property type="match status" value="2"/>
</dbReference>
<dbReference type="SUPFAM" id="SSF51261">
    <property type="entry name" value="Duplicated hybrid motif"/>
    <property type="match status" value="1"/>
</dbReference>
<feature type="signal peptide" evidence="2">
    <location>
        <begin position="1"/>
        <end position="21"/>
    </location>
</feature>